<keyword evidence="5" id="KW-0378">Hydrolase</keyword>
<dbReference type="GO" id="GO:0110001">
    <property type="term" value="C:toxin-antitoxin complex"/>
    <property type="evidence" value="ECO:0007669"/>
    <property type="project" value="InterPro"/>
</dbReference>
<keyword evidence="3" id="KW-0540">Nuclease</keyword>
<dbReference type="GO" id="GO:0000166">
    <property type="term" value="F:nucleotide binding"/>
    <property type="evidence" value="ECO:0007669"/>
    <property type="project" value="UniProtKB-KW"/>
</dbReference>
<dbReference type="AlphaFoldDB" id="A0A173YSQ3"/>
<keyword evidence="1" id="KW-0597">Phosphoprotein</keyword>
<evidence type="ECO:0000256" key="5">
    <source>
        <dbReference type="ARBA" id="ARBA00022801"/>
    </source>
</evidence>
<comment type="similarity">
    <text evidence="6">Belongs to the HepT RNase toxin family.</text>
</comment>
<reference evidence="7 8" key="1">
    <citation type="submission" date="2015-09" db="EMBL/GenBank/DDBJ databases">
        <authorList>
            <consortium name="Pathogen Informatics"/>
        </authorList>
    </citation>
    <scope>NUCLEOTIDE SEQUENCE [LARGE SCALE GENOMIC DNA]</scope>
    <source>
        <strain evidence="7 8">2789STDY5608854</strain>
    </source>
</reference>
<evidence type="ECO:0000313" key="8">
    <source>
        <dbReference type="Proteomes" id="UP000095746"/>
    </source>
</evidence>
<evidence type="ECO:0000256" key="6">
    <source>
        <dbReference type="ARBA" id="ARBA00024207"/>
    </source>
</evidence>
<gene>
    <name evidence="7" type="ORF">ERS852411_00281</name>
</gene>
<dbReference type="GO" id="GO:0004540">
    <property type="term" value="F:RNA nuclease activity"/>
    <property type="evidence" value="ECO:0007669"/>
    <property type="project" value="InterPro"/>
</dbReference>
<accession>A0A173YSQ3</accession>
<dbReference type="InterPro" id="IPR037038">
    <property type="entry name" value="HepT-like_sf"/>
</dbReference>
<dbReference type="PANTHER" id="PTHR34139">
    <property type="entry name" value="UPF0331 PROTEIN MJ0127"/>
    <property type="match status" value="1"/>
</dbReference>
<evidence type="ECO:0000256" key="4">
    <source>
        <dbReference type="ARBA" id="ARBA00022741"/>
    </source>
</evidence>
<evidence type="ECO:0000256" key="2">
    <source>
        <dbReference type="ARBA" id="ARBA00022649"/>
    </source>
</evidence>
<dbReference type="EMBL" id="CYZT01000008">
    <property type="protein sequence ID" value="CUN66407.1"/>
    <property type="molecule type" value="Genomic_DNA"/>
</dbReference>
<name>A0A173YSQ3_FLAPL</name>
<dbReference type="Pfam" id="PF01934">
    <property type="entry name" value="HepT-like"/>
    <property type="match status" value="1"/>
</dbReference>
<organism evidence="7 8">
    <name type="scientific">Flavonifractor plautii</name>
    <name type="common">Fusobacterium plautii</name>
    <dbReference type="NCBI Taxonomy" id="292800"/>
    <lineage>
        <taxon>Bacteria</taxon>
        <taxon>Bacillati</taxon>
        <taxon>Bacillota</taxon>
        <taxon>Clostridia</taxon>
        <taxon>Eubacteriales</taxon>
        <taxon>Oscillospiraceae</taxon>
        <taxon>Flavonifractor</taxon>
    </lineage>
</organism>
<dbReference type="Proteomes" id="UP000095746">
    <property type="component" value="Unassembled WGS sequence"/>
</dbReference>
<dbReference type="GO" id="GO:0016787">
    <property type="term" value="F:hydrolase activity"/>
    <property type="evidence" value="ECO:0007669"/>
    <property type="project" value="UniProtKB-KW"/>
</dbReference>
<dbReference type="PANTHER" id="PTHR34139:SF1">
    <property type="entry name" value="RNASE MJ1380-RELATED"/>
    <property type="match status" value="1"/>
</dbReference>
<keyword evidence="4" id="KW-0547">Nucleotide-binding</keyword>
<dbReference type="Gene3D" id="1.20.120.580">
    <property type="entry name" value="bsu32300-like"/>
    <property type="match status" value="1"/>
</dbReference>
<protein>
    <submittedName>
        <fullName evidence="7">Protein of uncharacterized function DUF86</fullName>
    </submittedName>
</protein>
<keyword evidence="2" id="KW-1277">Toxin-antitoxin system</keyword>
<proteinExistence type="inferred from homology"/>
<sequence length="119" mass="13663">MGWHSLSSKDQLVLKKIQQHIESILRYCQGVRNFQQFQSDSMLVEATVFNLMQIGELAKVSLSDEAKAQLTAIPWPQLYGMRNRIVHGYAGVNMNIVWDTIQMDLPKLLEELQSIQSEN</sequence>
<evidence type="ECO:0000313" key="7">
    <source>
        <dbReference type="EMBL" id="CUN66407.1"/>
    </source>
</evidence>
<dbReference type="InterPro" id="IPR051813">
    <property type="entry name" value="HepT_RNase_toxin"/>
</dbReference>
<evidence type="ECO:0000256" key="1">
    <source>
        <dbReference type="ARBA" id="ARBA00022553"/>
    </source>
</evidence>
<evidence type="ECO:0000256" key="3">
    <source>
        <dbReference type="ARBA" id="ARBA00022722"/>
    </source>
</evidence>
<dbReference type="InterPro" id="IPR008201">
    <property type="entry name" value="HepT-like"/>
</dbReference>